<feature type="transmembrane region" description="Helical" evidence="1">
    <location>
        <begin position="34"/>
        <end position="53"/>
    </location>
</feature>
<feature type="transmembrane region" description="Helical" evidence="1">
    <location>
        <begin position="240"/>
        <end position="257"/>
    </location>
</feature>
<feature type="transmembrane region" description="Helical" evidence="1">
    <location>
        <begin position="162"/>
        <end position="181"/>
    </location>
</feature>
<feature type="transmembrane region" description="Helical" evidence="1">
    <location>
        <begin position="212"/>
        <end position="228"/>
    </location>
</feature>
<dbReference type="RefSeq" id="WP_073028126.1">
    <property type="nucleotide sequence ID" value="NZ_FQXJ01000003.1"/>
</dbReference>
<dbReference type="EMBL" id="FQXJ01000003">
    <property type="protein sequence ID" value="SHH38943.1"/>
    <property type="molecule type" value="Genomic_DNA"/>
</dbReference>
<dbReference type="OrthoDB" id="2508654at2"/>
<evidence type="ECO:0000256" key="1">
    <source>
        <dbReference type="SAM" id="Phobius"/>
    </source>
</evidence>
<keyword evidence="1" id="KW-1133">Transmembrane helix</keyword>
<evidence type="ECO:0000313" key="2">
    <source>
        <dbReference type="EMBL" id="SHH38943.1"/>
    </source>
</evidence>
<evidence type="ECO:0000313" key="3">
    <source>
        <dbReference type="Proteomes" id="UP000183954"/>
    </source>
</evidence>
<feature type="transmembrane region" description="Helical" evidence="1">
    <location>
        <begin position="78"/>
        <end position="98"/>
    </location>
</feature>
<feature type="transmembrane region" description="Helical" evidence="1">
    <location>
        <begin position="355"/>
        <end position="377"/>
    </location>
</feature>
<organism evidence="2 3">
    <name type="scientific">Desulfosporosinus lacus DSM 15449</name>
    <dbReference type="NCBI Taxonomy" id="1121420"/>
    <lineage>
        <taxon>Bacteria</taxon>
        <taxon>Bacillati</taxon>
        <taxon>Bacillota</taxon>
        <taxon>Clostridia</taxon>
        <taxon>Eubacteriales</taxon>
        <taxon>Desulfitobacteriaceae</taxon>
        <taxon>Desulfosporosinus</taxon>
    </lineage>
</organism>
<sequence length="445" mass="51384">MSFITIFVHVLIIIIGVVTYIYDYKRSKKNKIKIFTGINLIFIFIYGIVPLILNSNKFFKGKTDFYLIYTVDIPNEPYFFASIIIIIGYISLLLGYFFSKPYCIAYKTINVSTSKLKLLGVFILLISCLSTLMVASDLGGFFSSIQYIDALRSGNGEVSVSTFGFMLLPVAIPAFLIFLSFQIKQLRILSLDFLFLLIAFFNSMYYVLMFGGRLPFALFVLVFILYYLDKKNAFNIKSLLIIGVMGFLLLNYLGPLFEVLSDKENVMTRSVFDNIPRLVAQFSFPYINTLKVHSFTYEIGEFRYFIDLISWIYNNFIPNKVMDLFNLDLIPPSYVVNSANHLTTGIPTDIITFGYYQFSLVGVIIVSFLFGKIVGWFDRFFNTPHQNVFLKLTQIRMFEILAFYPMYADIEAFMRRRIDLTIMIIIIIVFAKKFKQTPEIICGSK</sequence>
<dbReference type="NCBIfam" id="TIGR04370">
    <property type="entry name" value="glyco_rpt_poly"/>
    <property type="match status" value="1"/>
</dbReference>
<name>A0A1M5SM11_9FIRM</name>
<feature type="transmembrane region" description="Helical" evidence="1">
    <location>
        <begin position="118"/>
        <end position="142"/>
    </location>
</feature>
<keyword evidence="1" id="KW-0812">Transmembrane</keyword>
<feature type="transmembrane region" description="Helical" evidence="1">
    <location>
        <begin position="6"/>
        <end position="22"/>
    </location>
</feature>
<keyword evidence="1" id="KW-0472">Membrane</keyword>
<dbReference type="Proteomes" id="UP000183954">
    <property type="component" value="Unassembled WGS sequence"/>
</dbReference>
<protein>
    <submittedName>
        <fullName evidence="2">Oligosaccharide repeat unit polymerase</fullName>
    </submittedName>
</protein>
<dbReference type="AlphaFoldDB" id="A0A1M5SM11"/>
<proteinExistence type="predicted"/>
<feature type="transmembrane region" description="Helical" evidence="1">
    <location>
        <begin position="188"/>
        <end position="206"/>
    </location>
</feature>
<keyword evidence="3" id="KW-1185">Reference proteome</keyword>
<reference evidence="3" key="1">
    <citation type="submission" date="2016-11" db="EMBL/GenBank/DDBJ databases">
        <authorList>
            <person name="Varghese N."/>
            <person name="Submissions S."/>
        </authorList>
    </citation>
    <scope>NUCLEOTIDE SEQUENCE [LARGE SCALE GENOMIC DNA]</scope>
    <source>
        <strain evidence="3">DSM 15449</strain>
    </source>
</reference>
<gene>
    <name evidence="2" type="ORF">SAMN02746098_00873</name>
</gene>
<accession>A0A1M5SM11</accession>